<dbReference type="InterPro" id="IPR006938">
    <property type="entry name" value="DUF624"/>
</dbReference>
<accession>A0A846RJR5</accession>
<dbReference type="Proteomes" id="UP000547458">
    <property type="component" value="Unassembled WGS sequence"/>
</dbReference>
<name>A0A846RJR5_9MICC</name>
<feature type="transmembrane region" description="Helical" evidence="1">
    <location>
        <begin position="20"/>
        <end position="53"/>
    </location>
</feature>
<dbReference type="RefSeq" id="WP_167991076.1">
    <property type="nucleotide sequence ID" value="NZ_JAATJL010000001.1"/>
</dbReference>
<feature type="transmembrane region" description="Helical" evidence="1">
    <location>
        <begin position="146"/>
        <end position="166"/>
    </location>
</feature>
<feature type="transmembrane region" description="Helical" evidence="1">
    <location>
        <begin position="107"/>
        <end position="134"/>
    </location>
</feature>
<evidence type="ECO:0000256" key="1">
    <source>
        <dbReference type="SAM" id="Phobius"/>
    </source>
</evidence>
<keyword evidence="3" id="KW-1185">Reference proteome</keyword>
<keyword evidence="1" id="KW-0472">Membrane</keyword>
<organism evidence="2 3">
    <name type="scientific">Arthrobacter pigmenti</name>
    <dbReference type="NCBI Taxonomy" id="271432"/>
    <lineage>
        <taxon>Bacteria</taxon>
        <taxon>Bacillati</taxon>
        <taxon>Actinomycetota</taxon>
        <taxon>Actinomycetes</taxon>
        <taxon>Micrococcales</taxon>
        <taxon>Micrococcaceae</taxon>
        <taxon>Arthrobacter</taxon>
    </lineage>
</organism>
<feature type="transmembrane region" description="Helical" evidence="1">
    <location>
        <begin position="172"/>
        <end position="197"/>
    </location>
</feature>
<gene>
    <name evidence="2" type="ORF">BJ994_000465</name>
</gene>
<reference evidence="2 3" key="1">
    <citation type="submission" date="2020-03" db="EMBL/GenBank/DDBJ databases">
        <title>Sequencing the genomes of 1000 actinobacteria strains.</title>
        <authorList>
            <person name="Klenk H.-P."/>
        </authorList>
    </citation>
    <scope>NUCLEOTIDE SEQUENCE [LARGE SCALE GENOMIC DNA]</scope>
    <source>
        <strain evidence="2 3">DSM 16403</strain>
    </source>
</reference>
<proteinExistence type="predicted"/>
<dbReference type="AlphaFoldDB" id="A0A846RJR5"/>
<protein>
    <submittedName>
        <fullName evidence="2">Putative membrane protein YesL</fullName>
    </submittedName>
</protein>
<dbReference type="Pfam" id="PF04854">
    <property type="entry name" value="DUF624"/>
    <property type="match status" value="1"/>
</dbReference>
<keyword evidence="1" id="KW-0812">Transmembrane</keyword>
<keyword evidence="1" id="KW-1133">Transmembrane helix</keyword>
<evidence type="ECO:0000313" key="3">
    <source>
        <dbReference type="Proteomes" id="UP000547458"/>
    </source>
</evidence>
<comment type="caution">
    <text evidence="2">The sequence shown here is derived from an EMBL/GenBank/DDBJ whole genome shotgun (WGS) entry which is preliminary data.</text>
</comment>
<dbReference type="EMBL" id="JAATJL010000001">
    <property type="protein sequence ID" value="NJC21389.1"/>
    <property type="molecule type" value="Genomic_DNA"/>
</dbReference>
<sequence length="228" mass="24122">MTEYPGWAGRLMDWLRFGMQLVLLNLLFLAGTFAGLGIFGLFPSAVATTVLLARLRSGDPGDRLISDYLTAYRAQFIHANKVGSLFWLAALLAVANARLVFDPAWTHPAWLFLSVVAIIASVTVGVSAAAAVVVCSRYRDTVRRTWRLALILPLASPVMTITWLVSLGALGVLFAGVGALVPLVGASLPLLVSGVVIGHRLGALLPNDDGADAADQPPGRSHQLTIAA</sequence>
<evidence type="ECO:0000313" key="2">
    <source>
        <dbReference type="EMBL" id="NJC21389.1"/>
    </source>
</evidence>
<feature type="transmembrane region" description="Helical" evidence="1">
    <location>
        <begin position="82"/>
        <end position="101"/>
    </location>
</feature>